<evidence type="ECO:0000256" key="9">
    <source>
        <dbReference type="ARBA" id="ARBA00022701"/>
    </source>
</evidence>
<keyword evidence="17" id="KW-1185">Reference proteome</keyword>
<dbReference type="Pfam" id="PF14565">
    <property type="entry name" value="IL22"/>
    <property type="match status" value="1"/>
</dbReference>
<dbReference type="InterPro" id="IPR029136">
    <property type="entry name" value="MDM1"/>
</dbReference>
<dbReference type="PRINTS" id="PR01936">
    <property type="entry name" value="INTRLEUKIN22"/>
</dbReference>
<dbReference type="Gene3D" id="1.20.1250.10">
    <property type="match status" value="2"/>
</dbReference>
<evidence type="ECO:0000313" key="16">
    <source>
        <dbReference type="EMBL" id="MXQ97729.1"/>
    </source>
</evidence>
<keyword evidence="12" id="KW-0539">Nucleus</keyword>
<keyword evidence="10" id="KW-0732">Signal</keyword>
<dbReference type="PANTHER" id="PTHR32078:SF1">
    <property type="entry name" value="NUCLEAR PROTEIN MDM1"/>
    <property type="match status" value="1"/>
</dbReference>
<gene>
    <name evidence="16" type="ORF">E5288_WYG011618</name>
</gene>
<dbReference type="GO" id="GO:0005814">
    <property type="term" value="C:centriole"/>
    <property type="evidence" value="ECO:0007669"/>
    <property type="project" value="UniProtKB-SubCell"/>
</dbReference>
<dbReference type="GO" id="GO:0005125">
    <property type="term" value="F:cytokine activity"/>
    <property type="evidence" value="ECO:0007669"/>
    <property type="project" value="UniProtKB-UniRule"/>
</dbReference>
<dbReference type="Pfam" id="PF15501">
    <property type="entry name" value="MDM1"/>
    <property type="match status" value="2"/>
</dbReference>
<feature type="region of interest" description="Disordered" evidence="15">
    <location>
        <begin position="262"/>
        <end position="297"/>
    </location>
</feature>
<evidence type="ECO:0000256" key="13">
    <source>
        <dbReference type="ARBA" id="ARBA00045771"/>
    </source>
</evidence>
<proteinExistence type="inferred from homology"/>
<comment type="similarity">
    <text evidence="5">Belongs to the MDM1 family.</text>
</comment>
<dbReference type="GO" id="GO:0005634">
    <property type="term" value="C:nucleus"/>
    <property type="evidence" value="ECO:0007669"/>
    <property type="project" value="UniProtKB-SubCell"/>
</dbReference>
<feature type="compositionally biased region" description="Basic and acidic residues" evidence="15">
    <location>
        <begin position="262"/>
        <end position="291"/>
    </location>
</feature>
<organism evidence="16 17">
    <name type="scientific">Bos mutus</name>
    <name type="common">wild yak</name>
    <dbReference type="NCBI Taxonomy" id="72004"/>
    <lineage>
        <taxon>Eukaryota</taxon>
        <taxon>Metazoa</taxon>
        <taxon>Chordata</taxon>
        <taxon>Craniata</taxon>
        <taxon>Vertebrata</taxon>
        <taxon>Euteleostomi</taxon>
        <taxon>Mammalia</taxon>
        <taxon>Eutheria</taxon>
        <taxon>Laurasiatheria</taxon>
        <taxon>Artiodactyla</taxon>
        <taxon>Ruminantia</taxon>
        <taxon>Pecora</taxon>
        <taxon>Bovidae</taxon>
        <taxon>Bovinae</taxon>
        <taxon>Bos</taxon>
    </lineage>
</organism>
<keyword evidence="6" id="KW-0963">Cytoplasm</keyword>
<comment type="similarity">
    <text evidence="4 14">Belongs to the IL-10 family.</text>
</comment>
<comment type="function">
    <text evidence="14">Immune regulatory cytokine.</text>
</comment>
<dbReference type="GO" id="GO:0005874">
    <property type="term" value="C:microtubule"/>
    <property type="evidence" value="ECO:0007669"/>
    <property type="project" value="UniProtKB-KW"/>
</dbReference>
<evidence type="ECO:0000256" key="5">
    <source>
        <dbReference type="ARBA" id="ARBA00010494"/>
    </source>
</evidence>
<keyword evidence="11" id="KW-0206">Cytoskeleton</keyword>
<dbReference type="PANTHER" id="PTHR32078">
    <property type="entry name" value="NUCLEAR PROTEIN MDM1"/>
    <property type="match status" value="1"/>
</dbReference>
<feature type="region of interest" description="Disordered" evidence="15">
    <location>
        <begin position="73"/>
        <end position="139"/>
    </location>
</feature>
<feature type="region of interest" description="Disordered" evidence="15">
    <location>
        <begin position="411"/>
        <end position="441"/>
    </location>
</feature>
<dbReference type="GO" id="GO:0060041">
    <property type="term" value="P:retina development in camera-type eye"/>
    <property type="evidence" value="ECO:0007669"/>
    <property type="project" value="TreeGrafter"/>
</dbReference>
<evidence type="ECO:0000256" key="4">
    <source>
        <dbReference type="ARBA" id="ARBA00008813"/>
    </source>
</evidence>
<evidence type="ECO:0000256" key="11">
    <source>
        <dbReference type="ARBA" id="ARBA00023212"/>
    </source>
</evidence>
<dbReference type="InterPro" id="IPR020453">
    <property type="entry name" value="IL-22"/>
</dbReference>
<accession>A0A6B0S588</accession>
<comment type="subcellular location">
    <subcellularLocation>
        <location evidence="1">Cytoplasm</location>
        <location evidence="1">Cytoskeleton</location>
        <location evidence="1">Microtubule organizing center</location>
        <location evidence="1">Centrosome</location>
        <location evidence="1">Centriole</location>
    </subcellularLocation>
    <subcellularLocation>
        <location evidence="2">Nucleus</location>
    </subcellularLocation>
    <subcellularLocation>
        <location evidence="3 14">Secreted</location>
    </subcellularLocation>
</comment>
<evidence type="ECO:0000256" key="2">
    <source>
        <dbReference type="ARBA" id="ARBA00004123"/>
    </source>
</evidence>
<dbReference type="GO" id="GO:0009891">
    <property type="term" value="P:positive regulation of biosynthetic process"/>
    <property type="evidence" value="ECO:0007669"/>
    <property type="project" value="UniProtKB-ARBA"/>
</dbReference>
<dbReference type="GO" id="GO:0046600">
    <property type="term" value="P:negative regulation of centriole replication"/>
    <property type="evidence" value="ECO:0007669"/>
    <property type="project" value="InterPro"/>
</dbReference>
<evidence type="ECO:0000313" key="17">
    <source>
        <dbReference type="Proteomes" id="UP000322234"/>
    </source>
</evidence>
<evidence type="ECO:0000256" key="1">
    <source>
        <dbReference type="ARBA" id="ARBA00004114"/>
    </source>
</evidence>
<evidence type="ECO:0000256" key="3">
    <source>
        <dbReference type="ARBA" id="ARBA00004613"/>
    </source>
</evidence>
<feature type="compositionally biased region" description="Basic and acidic residues" evidence="15">
    <location>
        <begin position="423"/>
        <end position="434"/>
    </location>
</feature>
<keyword evidence="8 14" id="KW-0964">Secreted</keyword>
<comment type="caution">
    <text evidence="16">The sequence shown here is derived from an EMBL/GenBank/DDBJ whole genome shotgun (WGS) entry which is preliminary data.</text>
</comment>
<evidence type="ECO:0000256" key="8">
    <source>
        <dbReference type="ARBA" id="ARBA00022525"/>
    </source>
</evidence>
<comment type="function">
    <text evidence="13">Microtubule-binding protein that negatively regulates centriole duplication. Binds to and stabilizes microtubules.</text>
</comment>
<feature type="compositionally biased region" description="Basic and acidic residues" evidence="15">
    <location>
        <begin position="122"/>
        <end position="139"/>
    </location>
</feature>
<dbReference type="GO" id="GO:0005615">
    <property type="term" value="C:extracellular space"/>
    <property type="evidence" value="ECO:0007669"/>
    <property type="project" value="UniProtKB-UniRule"/>
</dbReference>
<evidence type="ECO:0000256" key="10">
    <source>
        <dbReference type="ARBA" id="ARBA00022729"/>
    </source>
</evidence>
<sequence length="1342" mass="151850">MPVRFKGLSEYQRNFLWKKSYLSESCNSSMGRRHPWAGLRSDQLGITREPSFISKRRVPHHDPQISKSLEWNAATSENDVVLSPETEAPRTPESQEAEQTDVNQERLLAVEASRGPKRTRSHSADSRSEGASDIVENKEDIKANDIPANENVELKHSTKPLSENVDDRLNRLLQKKAGLTVVPSHNVLRNSEYQRQFVWKTPKQPAPAFAANQVVFHNKSKFIPQFKGNSFIHETEYKRNFKGLSPVKEPKLRSHLKENGNFETISPEKKCNKTDDPLKSEAEMESKDSNQPKKKLTPWRHQRLGKVNSEYRAKFLSPAQYLYKAGAWTRVKENIPNQASLNAMWYAEVKELREKAEFYRKRVQGTHFSRDHLNQILSENNRCWDVSSTTSSEGTISSNLRALDLAGDPTSHKTLQKCPSTQLEEKRTVLEEQPQKTTTEKLGVSNAPIPVRRRLAWDAEDTTEDRTCFIIVLICRSESSSMSSGKGGRLPTPKLRELGGIQRTHHDLTTPAVGGAVLVSPSKVKPPVIEQRKRISSQDGLETLKNDFRKKESRAISLLTSPAAGIKTVDPLPLREDSEPNIPKFVETTLPVSKMPEYPPNTPGKSASPPCATSYWHPSRRIQGSLRDPEFQHNVGKSRMNNFQLHQHEAFNDEENSASDFVHFKPIEEKNCVSSSEHSPDASVEEVRFFFPSHPLLRFALSTMAALQKSVGSPLRDTLATGCLLVMVLCAQGGAAAPITSHCRLNESDFQEPYIFNHTFTLAQEASLADNITDVRLIGNKLFHGIHQVTKRCYVLKQVLNFILEEVLFPQSDKFHPYMEKVVPFFSRLSKKLSQCHVESDNQHIQRNVQNLKNTVKKLGESGEIKVIGELNLLFTTLKRYLSRHLIGEATLRAKHKQSSFAERCYPRGTLSQAVDTLYVKAASLRATIPEDRIKNIRLLKKKTKKLFMKNCRFQEQLLSFFMEDVFGQLQLQVCKEMHFVEDFHSLRQKLSRCISCASSAREMKSITRMKRTFYEIGKKGIYKAISELDILLSWIKQFLERLPRAGFEAISNAAAFLVEKYLEELASWGSGIFPLAFPWTQEQVVNHPWPLIASLSGPQCFPGTGTLRAEFVLCFHRAGSCPSWLPFLGCFITLELQLIIRAKGLTLLLAQREQKEPEYYPIAWSVSISPTRLSLSDSLQFYPDPFKRDGGTKAHSPSQSFHWADDCGSPRGMLEGGTALVLPRSTFREHSLCPVSKFGVLSNRDPSSTGQGLKEIAAAGDLDLETPALMPRGTMSQVIEVDIKSGIYGHHNDTDPLDLIEGARMLPRWWERVDQNINLLDKALVLQEVVLLERPKQKHKG</sequence>
<keyword evidence="7 14" id="KW-0202">Cytokine</keyword>
<evidence type="ECO:0000256" key="6">
    <source>
        <dbReference type="ARBA" id="ARBA00022490"/>
    </source>
</evidence>
<name>A0A6B0S588_9CETA</name>
<dbReference type="Proteomes" id="UP000322234">
    <property type="component" value="Unassembled WGS sequence"/>
</dbReference>
<dbReference type="SUPFAM" id="SSF47266">
    <property type="entry name" value="4-helical cytokines"/>
    <property type="match status" value="2"/>
</dbReference>
<dbReference type="InterPro" id="IPR020443">
    <property type="entry name" value="IL-10/19/20/24/26"/>
</dbReference>
<dbReference type="InterPro" id="IPR009079">
    <property type="entry name" value="4_helix_cytokine-like_core"/>
</dbReference>
<dbReference type="EMBL" id="VBQZ03000200">
    <property type="protein sequence ID" value="MXQ97729.1"/>
    <property type="molecule type" value="Genomic_DNA"/>
</dbReference>
<dbReference type="Pfam" id="PF00726">
    <property type="entry name" value="IL10"/>
    <property type="match status" value="1"/>
</dbReference>
<evidence type="ECO:0000256" key="7">
    <source>
        <dbReference type="ARBA" id="ARBA00022514"/>
    </source>
</evidence>
<evidence type="ECO:0000256" key="15">
    <source>
        <dbReference type="SAM" id="MobiDB-lite"/>
    </source>
</evidence>
<keyword evidence="9" id="KW-0493">Microtubule</keyword>
<evidence type="ECO:0000256" key="12">
    <source>
        <dbReference type="ARBA" id="ARBA00023242"/>
    </source>
</evidence>
<evidence type="ECO:0000256" key="14">
    <source>
        <dbReference type="RuleBase" id="RU368043"/>
    </source>
</evidence>
<protein>
    <recommendedName>
        <fullName evidence="14">Interleukin family protein</fullName>
    </recommendedName>
</protein>
<reference evidence="16" key="1">
    <citation type="submission" date="2019-10" db="EMBL/GenBank/DDBJ databases">
        <title>The sequence and de novo assembly of the wild yak genome.</title>
        <authorList>
            <person name="Liu Y."/>
        </authorList>
    </citation>
    <scope>NUCLEOTIDE SEQUENCE [LARGE SCALE GENOMIC DNA]</scope>
    <source>
        <strain evidence="16">WY2019</strain>
    </source>
</reference>
<dbReference type="GO" id="GO:0008017">
    <property type="term" value="F:microtubule binding"/>
    <property type="evidence" value="ECO:0007669"/>
    <property type="project" value="InterPro"/>
</dbReference>